<feature type="domain" description="Large ribosomal subunit protein uL11 C-terminal" evidence="8">
    <location>
        <begin position="72"/>
        <end position="141"/>
    </location>
</feature>
<dbReference type="NCBIfam" id="TIGR01632">
    <property type="entry name" value="L11_bact"/>
    <property type="match status" value="1"/>
</dbReference>
<proteinExistence type="inferred from homology"/>
<comment type="similarity">
    <text evidence="1 5 6">Belongs to the universal ribosomal protein uL11 family.</text>
</comment>
<evidence type="ECO:0000259" key="8">
    <source>
        <dbReference type="Pfam" id="PF00298"/>
    </source>
</evidence>
<dbReference type="InterPro" id="IPR000911">
    <property type="entry name" value="Ribosomal_uL11"/>
</dbReference>
<keyword evidence="5 7" id="KW-0694">RNA-binding</keyword>
<dbReference type="EMBL" id="BAAFGK010000004">
    <property type="protein sequence ID" value="GAB0058030.1"/>
    <property type="molecule type" value="Genomic_DNA"/>
</dbReference>
<evidence type="ECO:0000259" key="9">
    <source>
        <dbReference type="Pfam" id="PF03946"/>
    </source>
</evidence>
<dbReference type="InterPro" id="IPR006519">
    <property type="entry name" value="Ribosomal_uL11_bac-typ"/>
</dbReference>
<comment type="function">
    <text evidence="5 7">Forms part of the ribosomal stalk which helps the ribosome interact with GTP-bound translation factors.</text>
</comment>
<reference evidence="10 11" key="1">
    <citation type="submission" date="2024-09" db="EMBL/GenBank/DDBJ databases">
        <title>Draft genome sequence of Candidatus Magnetaquicoccaceae bacterium FCR-1.</title>
        <authorList>
            <person name="Shimoshige H."/>
            <person name="Shimamura S."/>
            <person name="Taoka A."/>
            <person name="Kobayashi H."/>
            <person name="Maekawa T."/>
        </authorList>
    </citation>
    <scope>NUCLEOTIDE SEQUENCE [LARGE SCALE GENOMIC DNA]</scope>
    <source>
        <strain evidence="10 11">FCR-1</strain>
    </source>
</reference>
<accession>A0ABQ0CAY8</accession>
<dbReference type="SMART" id="SM00649">
    <property type="entry name" value="RL11"/>
    <property type="match status" value="1"/>
</dbReference>
<evidence type="ECO:0000256" key="5">
    <source>
        <dbReference type="HAMAP-Rule" id="MF_00736"/>
    </source>
</evidence>
<dbReference type="InterPro" id="IPR036769">
    <property type="entry name" value="Ribosomal_uL11_C_sf"/>
</dbReference>
<protein>
    <recommendedName>
        <fullName evidence="5">Large ribosomal subunit protein uL11</fullName>
    </recommendedName>
</protein>
<gene>
    <name evidence="5 10" type="primary">rplK</name>
    <name evidence="10" type="ORF">SIID45300_02365</name>
</gene>
<comment type="caution">
    <text evidence="10">The sequence shown here is derived from an EMBL/GenBank/DDBJ whole genome shotgun (WGS) entry which is preliminary data.</text>
</comment>
<comment type="subunit">
    <text evidence="5">Part of the ribosomal stalk of the 50S ribosomal subunit. Interacts with L10 and the large rRNA to form the base of the stalk. L10 forms an elongated spine to which L12 dimers bind in a sequential fashion forming a multimeric L10(L12)X complex.</text>
</comment>
<dbReference type="Proteomes" id="UP001628193">
    <property type="component" value="Unassembled WGS sequence"/>
</dbReference>
<dbReference type="Gene3D" id="3.30.1550.10">
    <property type="entry name" value="Ribosomal protein L11/L12, N-terminal domain"/>
    <property type="match status" value="1"/>
</dbReference>
<dbReference type="Pfam" id="PF03946">
    <property type="entry name" value="Ribosomal_L11_N"/>
    <property type="match status" value="1"/>
</dbReference>
<dbReference type="CDD" id="cd00349">
    <property type="entry name" value="Ribosomal_L11"/>
    <property type="match status" value="1"/>
</dbReference>
<evidence type="ECO:0000256" key="7">
    <source>
        <dbReference type="RuleBase" id="RU003979"/>
    </source>
</evidence>
<organism evidence="10 11">
    <name type="scientific">Candidatus Magnetaquiglobus chichijimensis</name>
    <dbReference type="NCBI Taxonomy" id="3141448"/>
    <lineage>
        <taxon>Bacteria</taxon>
        <taxon>Pseudomonadati</taxon>
        <taxon>Pseudomonadota</taxon>
        <taxon>Magnetococcia</taxon>
        <taxon>Magnetococcales</taxon>
        <taxon>Candidatus Magnetaquicoccaceae</taxon>
        <taxon>Candidatus Magnetaquiglobus</taxon>
    </lineage>
</organism>
<dbReference type="SUPFAM" id="SSF54747">
    <property type="entry name" value="Ribosomal L11/L12e N-terminal domain"/>
    <property type="match status" value="1"/>
</dbReference>
<dbReference type="Gene3D" id="1.10.10.250">
    <property type="entry name" value="Ribosomal protein L11, C-terminal domain"/>
    <property type="match status" value="1"/>
</dbReference>
<dbReference type="GO" id="GO:0005840">
    <property type="term" value="C:ribosome"/>
    <property type="evidence" value="ECO:0007669"/>
    <property type="project" value="UniProtKB-KW"/>
</dbReference>
<keyword evidence="3 5" id="KW-0689">Ribosomal protein</keyword>
<feature type="domain" description="Large ribosomal subunit protein uL11 N-terminal" evidence="9">
    <location>
        <begin position="9"/>
        <end position="67"/>
    </location>
</feature>
<comment type="PTM">
    <text evidence="5 7">One or more lysine residues are methylated.</text>
</comment>
<name>A0ABQ0CAY8_9PROT</name>
<dbReference type="InterPro" id="IPR020783">
    <property type="entry name" value="Ribosomal_uL11_C"/>
</dbReference>
<evidence type="ECO:0000256" key="2">
    <source>
        <dbReference type="ARBA" id="ARBA00022481"/>
    </source>
</evidence>
<dbReference type="InterPro" id="IPR036796">
    <property type="entry name" value="Ribosomal_uL11_N_sf"/>
</dbReference>
<evidence type="ECO:0000313" key="10">
    <source>
        <dbReference type="EMBL" id="GAB0058030.1"/>
    </source>
</evidence>
<dbReference type="PANTHER" id="PTHR11661:SF1">
    <property type="entry name" value="LARGE RIBOSOMAL SUBUNIT PROTEIN UL11M"/>
    <property type="match status" value="1"/>
</dbReference>
<dbReference type="InterPro" id="IPR020784">
    <property type="entry name" value="Ribosomal_uL11_N"/>
</dbReference>
<evidence type="ECO:0000256" key="3">
    <source>
        <dbReference type="ARBA" id="ARBA00022980"/>
    </source>
</evidence>
<dbReference type="SUPFAM" id="SSF46906">
    <property type="entry name" value="Ribosomal protein L11, C-terminal domain"/>
    <property type="match status" value="1"/>
</dbReference>
<sequence length="142" mass="15058">MAKKITAYVRLQCPAGAAKPSPPVGPALGQHGLNIMEFCKTFNARTQTLEPLAPTPVLITVYADRTFTFEIKTPPATYLLRKASGVPKGAVKPGKGGPIGKVTWDQVAQIAETKMVDLNAKDLEGAKRIIAGSARSMGLEVV</sequence>
<dbReference type="Pfam" id="PF00298">
    <property type="entry name" value="Ribosomal_L11"/>
    <property type="match status" value="1"/>
</dbReference>
<dbReference type="PANTHER" id="PTHR11661">
    <property type="entry name" value="60S RIBOSOMAL PROTEIN L12"/>
    <property type="match status" value="1"/>
</dbReference>
<keyword evidence="2 5" id="KW-0488">Methylation</keyword>
<dbReference type="HAMAP" id="MF_00736">
    <property type="entry name" value="Ribosomal_uL11"/>
    <property type="match status" value="1"/>
</dbReference>
<keyword evidence="5 7" id="KW-0699">rRNA-binding</keyword>
<dbReference type="RefSeq" id="WP_420905710.1">
    <property type="nucleotide sequence ID" value="NZ_BAAFGK010000004.1"/>
</dbReference>
<keyword evidence="4 5" id="KW-0687">Ribonucleoprotein</keyword>
<evidence type="ECO:0000313" key="11">
    <source>
        <dbReference type="Proteomes" id="UP001628193"/>
    </source>
</evidence>
<evidence type="ECO:0000256" key="1">
    <source>
        <dbReference type="ARBA" id="ARBA00010537"/>
    </source>
</evidence>
<evidence type="ECO:0000256" key="4">
    <source>
        <dbReference type="ARBA" id="ARBA00023274"/>
    </source>
</evidence>
<evidence type="ECO:0000256" key="6">
    <source>
        <dbReference type="RuleBase" id="RU003978"/>
    </source>
</evidence>
<keyword evidence="11" id="KW-1185">Reference proteome</keyword>